<dbReference type="InterPro" id="IPR036147">
    <property type="entry name" value="Anti-sigma_E_RseA_N_sf"/>
</dbReference>
<dbReference type="Proteomes" id="UP000198284">
    <property type="component" value="Unassembled WGS sequence"/>
</dbReference>
<evidence type="ECO:0000259" key="1">
    <source>
        <dbReference type="Pfam" id="PF03872"/>
    </source>
</evidence>
<dbReference type="EMBL" id="FZOT01000006">
    <property type="protein sequence ID" value="SNS75064.1"/>
    <property type="molecule type" value="Genomic_DNA"/>
</dbReference>
<feature type="domain" description="Anti sigma-E protein RseA N-terminal" evidence="1">
    <location>
        <begin position="1"/>
        <end position="69"/>
    </location>
</feature>
<dbReference type="GO" id="GO:0016989">
    <property type="term" value="F:sigma factor antagonist activity"/>
    <property type="evidence" value="ECO:0007669"/>
    <property type="project" value="InterPro"/>
</dbReference>
<dbReference type="Gene3D" id="1.10.10.880">
    <property type="entry name" value="Anti sigma-E protein RseA, N-terminal domain"/>
    <property type="match status" value="1"/>
</dbReference>
<dbReference type="PANTHER" id="PTHR38104">
    <property type="match status" value="1"/>
</dbReference>
<dbReference type="AlphaFoldDB" id="A0A239H483"/>
<dbReference type="InterPro" id="IPR052383">
    <property type="entry name" value="Anti-sigma-E_RseA-like"/>
</dbReference>
<proteinExistence type="predicted"/>
<evidence type="ECO:0000313" key="2">
    <source>
        <dbReference type="EMBL" id="SNS75064.1"/>
    </source>
</evidence>
<protein>
    <submittedName>
        <fullName evidence="2">Sigma-E factor negative regulatory protein RseA</fullName>
    </submittedName>
</protein>
<keyword evidence="3" id="KW-1185">Reference proteome</keyword>
<dbReference type="Pfam" id="PF03872">
    <property type="entry name" value="RseA_N"/>
    <property type="match status" value="1"/>
</dbReference>
<sequence length="182" mass="18788">MDGEVADAELDILLAELDKEESREEWKIYHQIGDVLRANDSNGELSAGFSARLKARLELEPVHGDTNTSDLTANQLTTATGTEKQLQQQSGAHRWVVPGVLAIAATTVGVFAGPQLTMATKGQPAADGTAKVASSASLTLPATDNQTGALGAIKANGQTLVAASTDSSPGAQVIASTHQIGK</sequence>
<gene>
    <name evidence="2" type="ORF">SAMN06265795_10638</name>
</gene>
<dbReference type="SUPFAM" id="SSF89069">
    <property type="entry name" value="N-terminal, cytoplasmic domain of anti-sigmaE factor RseA"/>
    <property type="match status" value="1"/>
</dbReference>
<accession>A0A239H483</accession>
<dbReference type="PANTHER" id="PTHR38104:SF1">
    <property type="entry name" value="ANTI-SIGMA-E FACTOR RSEA"/>
    <property type="match status" value="1"/>
</dbReference>
<dbReference type="CDD" id="cd16328">
    <property type="entry name" value="RseA_N"/>
    <property type="match status" value="1"/>
</dbReference>
<evidence type="ECO:0000313" key="3">
    <source>
        <dbReference type="Proteomes" id="UP000198284"/>
    </source>
</evidence>
<organism evidence="2 3">
    <name type="scientific">Noviherbaspirillum humi</name>
    <dbReference type="NCBI Taxonomy" id="1688639"/>
    <lineage>
        <taxon>Bacteria</taxon>
        <taxon>Pseudomonadati</taxon>
        <taxon>Pseudomonadota</taxon>
        <taxon>Betaproteobacteria</taxon>
        <taxon>Burkholderiales</taxon>
        <taxon>Oxalobacteraceae</taxon>
        <taxon>Noviherbaspirillum</taxon>
    </lineage>
</organism>
<reference evidence="2 3" key="1">
    <citation type="submission" date="2017-06" db="EMBL/GenBank/DDBJ databases">
        <authorList>
            <person name="Kim H.J."/>
            <person name="Triplett B.A."/>
        </authorList>
    </citation>
    <scope>NUCLEOTIDE SEQUENCE [LARGE SCALE GENOMIC DNA]</scope>
    <source>
        <strain evidence="2 3">U15</strain>
    </source>
</reference>
<name>A0A239H483_9BURK</name>
<dbReference type="InterPro" id="IPR005572">
    <property type="entry name" value="Anti-sigma_E_RseA_N"/>
</dbReference>